<dbReference type="InterPro" id="IPR003171">
    <property type="entry name" value="Mehydrof_redctse-like"/>
</dbReference>
<dbReference type="InterPro" id="IPR029041">
    <property type="entry name" value="FAD-linked_oxidoreductase-like"/>
</dbReference>
<sequence>MSKPAPDHATKIKLSFEYFPARTEKAAATLRRTASALDAMGPRFTSVTYGALGSNRDASINTIADVQDATAAPVAAHLTCSGASREEIHATADRFWDMGVRSVVALRGDAADDADAVRAYDHASDFVAGLKKRHGFEVNVAAFPEGHPETSGPGLDGQLVDIENLKRKADAGADRALCQFCFDDEAFLRYRDRAAAAGIGIEIAPGFLPIMNFRRLVDFSEKCGGTLPQWLWDRFAGYEDDVEATRRIAVEVGARQIERLRAAGVDRFHVFTLNKAALVQDIFRAAGVETRDRIAA</sequence>
<dbReference type="GO" id="GO:0071949">
    <property type="term" value="F:FAD binding"/>
    <property type="evidence" value="ECO:0007669"/>
    <property type="project" value="TreeGrafter"/>
</dbReference>
<dbReference type="EMBL" id="SADE01000001">
    <property type="protein sequence ID" value="RVU38845.1"/>
    <property type="molecule type" value="Genomic_DNA"/>
</dbReference>
<evidence type="ECO:0000256" key="8">
    <source>
        <dbReference type="ARBA" id="ARBA00048628"/>
    </source>
</evidence>
<evidence type="ECO:0000256" key="5">
    <source>
        <dbReference type="ARBA" id="ARBA00022827"/>
    </source>
</evidence>
<reference evidence="11" key="1">
    <citation type="submission" date="2019-01" db="EMBL/GenBank/DDBJ databases">
        <title>Gri0909 isolated from a small marine red alga.</title>
        <authorList>
            <person name="Kim J."/>
            <person name="Jeong S.E."/>
            <person name="Jeon C.O."/>
        </authorList>
    </citation>
    <scope>NUCLEOTIDE SEQUENCE [LARGE SCALE GENOMIC DNA]</scope>
    <source>
        <strain evidence="11">Gri0909</strain>
    </source>
</reference>
<comment type="pathway">
    <text evidence="2 9">One-carbon metabolism; tetrahydrofolate interconversion.</text>
</comment>
<dbReference type="GO" id="GO:0009086">
    <property type="term" value="P:methionine biosynthetic process"/>
    <property type="evidence" value="ECO:0007669"/>
    <property type="project" value="TreeGrafter"/>
</dbReference>
<keyword evidence="4 9" id="KW-0285">Flavoprotein</keyword>
<evidence type="ECO:0000256" key="7">
    <source>
        <dbReference type="ARBA" id="ARBA00034478"/>
    </source>
</evidence>
<evidence type="ECO:0000256" key="1">
    <source>
        <dbReference type="ARBA" id="ARBA00001974"/>
    </source>
</evidence>
<keyword evidence="5 9" id="KW-0274">FAD</keyword>
<evidence type="ECO:0000313" key="11">
    <source>
        <dbReference type="Proteomes" id="UP000287447"/>
    </source>
</evidence>
<comment type="pathway">
    <text evidence="7">Amino-acid biosynthesis; L-methionine biosynthesis via de novo pathway.</text>
</comment>
<protein>
    <recommendedName>
        <fullName evidence="9">Methylenetetrahydrofolate reductase</fullName>
    </recommendedName>
</protein>
<keyword evidence="11" id="KW-1185">Reference proteome</keyword>
<accession>A0A437QWC6</accession>
<comment type="similarity">
    <text evidence="3 9">Belongs to the methylenetetrahydrofolate reductase family.</text>
</comment>
<comment type="catalytic activity">
    <reaction evidence="8">
        <text>(6S)-5-methyl-5,6,7,8-tetrahydrofolate + NAD(+) = (6R)-5,10-methylene-5,6,7,8-tetrahydrofolate + NADH + H(+)</text>
        <dbReference type="Rhea" id="RHEA:19821"/>
        <dbReference type="ChEBI" id="CHEBI:15378"/>
        <dbReference type="ChEBI" id="CHEBI:15636"/>
        <dbReference type="ChEBI" id="CHEBI:18608"/>
        <dbReference type="ChEBI" id="CHEBI:57540"/>
        <dbReference type="ChEBI" id="CHEBI:57945"/>
        <dbReference type="EC" id="1.5.1.54"/>
    </reaction>
    <physiologicalReaction direction="right-to-left" evidence="8">
        <dbReference type="Rhea" id="RHEA:19823"/>
    </physiologicalReaction>
</comment>
<dbReference type="AlphaFoldDB" id="A0A437QWC6"/>
<dbReference type="PANTHER" id="PTHR45754:SF3">
    <property type="entry name" value="METHYLENETETRAHYDROFOLATE REDUCTASE (NADPH)"/>
    <property type="match status" value="1"/>
</dbReference>
<evidence type="ECO:0000313" key="10">
    <source>
        <dbReference type="EMBL" id="RVU38845.1"/>
    </source>
</evidence>
<evidence type="ECO:0000256" key="2">
    <source>
        <dbReference type="ARBA" id="ARBA00004777"/>
    </source>
</evidence>
<dbReference type="GO" id="GO:0035999">
    <property type="term" value="P:tetrahydrofolate interconversion"/>
    <property type="evidence" value="ECO:0007669"/>
    <property type="project" value="UniProtKB-UniPathway"/>
</dbReference>
<dbReference type="SUPFAM" id="SSF51730">
    <property type="entry name" value="FAD-linked oxidoreductase"/>
    <property type="match status" value="1"/>
</dbReference>
<dbReference type="Proteomes" id="UP000287447">
    <property type="component" value="Unassembled WGS sequence"/>
</dbReference>
<dbReference type="CDD" id="cd00537">
    <property type="entry name" value="MTHFR"/>
    <property type="match status" value="1"/>
</dbReference>
<dbReference type="GO" id="GO:0005829">
    <property type="term" value="C:cytosol"/>
    <property type="evidence" value="ECO:0007669"/>
    <property type="project" value="TreeGrafter"/>
</dbReference>
<dbReference type="RefSeq" id="WP_127764216.1">
    <property type="nucleotide sequence ID" value="NZ_SADE01000001.1"/>
</dbReference>
<evidence type="ECO:0000256" key="6">
    <source>
        <dbReference type="ARBA" id="ARBA00023002"/>
    </source>
</evidence>
<name>A0A437QWC6_9PROT</name>
<dbReference type="PANTHER" id="PTHR45754">
    <property type="entry name" value="METHYLENETETRAHYDROFOLATE REDUCTASE"/>
    <property type="match status" value="1"/>
</dbReference>
<keyword evidence="6 9" id="KW-0560">Oxidoreductase</keyword>
<evidence type="ECO:0000256" key="4">
    <source>
        <dbReference type="ARBA" id="ARBA00022630"/>
    </source>
</evidence>
<evidence type="ECO:0000256" key="3">
    <source>
        <dbReference type="ARBA" id="ARBA00006743"/>
    </source>
</evidence>
<dbReference type="OrthoDB" id="9812555at2"/>
<dbReference type="Gene3D" id="3.20.20.220">
    <property type="match status" value="1"/>
</dbReference>
<dbReference type="GO" id="GO:0106312">
    <property type="term" value="F:methylenetetrahydrofolate reductase (NADH) activity"/>
    <property type="evidence" value="ECO:0007669"/>
    <property type="project" value="UniProtKB-EC"/>
</dbReference>
<comment type="cofactor">
    <cofactor evidence="1 9">
        <name>FAD</name>
        <dbReference type="ChEBI" id="CHEBI:57692"/>
    </cofactor>
</comment>
<gene>
    <name evidence="10" type="ORF">EOI86_06150</name>
</gene>
<dbReference type="Pfam" id="PF02219">
    <property type="entry name" value="MTHFR"/>
    <property type="match status" value="1"/>
</dbReference>
<comment type="caution">
    <text evidence="10">The sequence shown here is derived from an EMBL/GenBank/DDBJ whole genome shotgun (WGS) entry which is preliminary data.</text>
</comment>
<dbReference type="UniPathway" id="UPA00193"/>
<evidence type="ECO:0000256" key="9">
    <source>
        <dbReference type="RuleBase" id="RU003862"/>
    </source>
</evidence>
<organism evidence="10 11">
    <name type="scientific">Hwanghaeella grinnelliae</name>
    <dbReference type="NCBI Taxonomy" id="2500179"/>
    <lineage>
        <taxon>Bacteria</taxon>
        <taxon>Pseudomonadati</taxon>
        <taxon>Pseudomonadota</taxon>
        <taxon>Alphaproteobacteria</taxon>
        <taxon>Rhodospirillales</taxon>
        <taxon>Rhodospirillaceae</taxon>
        <taxon>Hwanghaeella</taxon>
    </lineage>
</organism>
<proteinExistence type="inferred from homology"/>